<dbReference type="EMBL" id="MK500349">
    <property type="protein sequence ID" value="QBK87338.1"/>
    <property type="molecule type" value="Genomic_DNA"/>
</dbReference>
<sequence>MVYMCQKGSYNHTCKCQDPDCEHIPKESIARECNVEECIDQGCDHPKMLLWNMHDLNSLLGYEICSEEDINNLLKKVFAEYVKDENSDNIDLHWLLAITEIMQNFKRNEDNYDKKVVFNENKHDIFLKLWYY</sequence>
<evidence type="ECO:0000313" key="1">
    <source>
        <dbReference type="EMBL" id="QBK87338.1"/>
    </source>
</evidence>
<proteinExistence type="predicted"/>
<protein>
    <submittedName>
        <fullName evidence="1">Uncharacterized protein</fullName>
    </submittedName>
</protein>
<gene>
    <name evidence="1" type="ORF">LCMAC201_02480</name>
</gene>
<name>A0A481YVW0_9VIRU</name>
<reference evidence="1" key="1">
    <citation type="journal article" date="2019" name="MBio">
        <title>Virus Genomes from Deep Sea Sediments Expand the Ocean Megavirome and Support Independent Origins of Viral Gigantism.</title>
        <authorList>
            <person name="Backstrom D."/>
            <person name="Yutin N."/>
            <person name="Jorgensen S.L."/>
            <person name="Dharamshi J."/>
            <person name="Homa F."/>
            <person name="Zaremba-Niedwiedzka K."/>
            <person name="Spang A."/>
            <person name="Wolf Y.I."/>
            <person name="Koonin E.V."/>
            <person name="Ettema T.J."/>
        </authorList>
    </citation>
    <scope>NUCLEOTIDE SEQUENCE</scope>
</reference>
<organism evidence="1">
    <name type="scientific">Marseillevirus LCMAC201</name>
    <dbReference type="NCBI Taxonomy" id="2506605"/>
    <lineage>
        <taxon>Viruses</taxon>
        <taxon>Varidnaviria</taxon>
        <taxon>Bamfordvirae</taxon>
        <taxon>Nucleocytoviricota</taxon>
        <taxon>Megaviricetes</taxon>
        <taxon>Pimascovirales</taxon>
        <taxon>Pimascovirales incertae sedis</taxon>
        <taxon>Marseilleviridae</taxon>
    </lineage>
</organism>
<accession>A0A481YVW0</accession>